<evidence type="ECO:0000313" key="3">
    <source>
        <dbReference type="EMBL" id="KAL3758246.1"/>
    </source>
</evidence>
<comment type="caution">
    <text evidence="3">The sequence shown here is derived from an EMBL/GenBank/DDBJ whole genome shotgun (WGS) entry which is preliminary data.</text>
</comment>
<keyword evidence="1" id="KW-0175">Coiled coil</keyword>
<feature type="coiled-coil region" evidence="1">
    <location>
        <begin position="21"/>
        <end position="48"/>
    </location>
</feature>
<gene>
    <name evidence="3" type="ORF">ACHAWU_004884</name>
</gene>
<accession>A0ABD3M676</accession>
<feature type="region of interest" description="Disordered" evidence="2">
    <location>
        <begin position="209"/>
        <end position="238"/>
    </location>
</feature>
<evidence type="ECO:0000256" key="1">
    <source>
        <dbReference type="SAM" id="Coils"/>
    </source>
</evidence>
<feature type="compositionally biased region" description="Basic residues" evidence="2">
    <location>
        <begin position="209"/>
        <end position="228"/>
    </location>
</feature>
<evidence type="ECO:0000256" key="2">
    <source>
        <dbReference type="SAM" id="MobiDB-lite"/>
    </source>
</evidence>
<evidence type="ECO:0000313" key="4">
    <source>
        <dbReference type="Proteomes" id="UP001530293"/>
    </source>
</evidence>
<dbReference type="AlphaFoldDB" id="A0ABD3M676"/>
<reference evidence="3 4" key="1">
    <citation type="submission" date="2024-10" db="EMBL/GenBank/DDBJ databases">
        <title>Updated reference genomes for cyclostephanoid diatoms.</title>
        <authorList>
            <person name="Roberts W.R."/>
            <person name="Alverson A.J."/>
        </authorList>
    </citation>
    <scope>NUCLEOTIDE SEQUENCE [LARGE SCALE GENOMIC DNA]</scope>
    <source>
        <strain evidence="3 4">AJA232-27</strain>
    </source>
</reference>
<dbReference type="Proteomes" id="UP001530293">
    <property type="component" value="Unassembled WGS sequence"/>
</dbReference>
<feature type="region of interest" description="Disordered" evidence="2">
    <location>
        <begin position="1"/>
        <end position="21"/>
    </location>
</feature>
<dbReference type="EMBL" id="JALLBG020000237">
    <property type="protein sequence ID" value="KAL3758246.1"/>
    <property type="molecule type" value="Genomic_DNA"/>
</dbReference>
<feature type="region of interest" description="Disordered" evidence="2">
    <location>
        <begin position="253"/>
        <end position="288"/>
    </location>
</feature>
<name>A0ABD3M676_9STRA</name>
<organism evidence="3 4">
    <name type="scientific">Discostella pseudostelligera</name>
    <dbReference type="NCBI Taxonomy" id="259834"/>
    <lineage>
        <taxon>Eukaryota</taxon>
        <taxon>Sar</taxon>
        <taxon>Stramenopiles</taxon>
        <taxon>Ochrophyta</taxon>
        <taxon>Bacillariophyta</taxon>
        <taxon>Coscinodiscophyceae</taxon>
        <taxon>Thalassiosirophycidae</taxon>
        <taxon>Stephanodiscales</taxon>
        <taxon>Stephanodiscaceae</taxon>
        <taxon>Discostella</taxon>
    </lineage>
</organism>
<sequence>MTDDLMPPPETSNNPKYRRGRRKLLLKLERLRRQQRDTEDDEEQMALQHEAAFVRNELRVKYHTNPHHGPTNKYDELWLLSHPLYIDTNTARFQYRPPYDGMQALQREVAVKYHTNPHHGPANKYDELWLLSHPPCFDTNTTRFQYRPPNDGMQALQREEAPVRENLIAMYCTNEQKQDDDQRLEIPAISMDIAKRNRRVRMQLLKGKRASLRHQQHIVHLQQQRRNRTQQCTERQRHRRSLLSEEYRHEFLQQNTQQHQRGRSQEQRRRPPTFRFGRIPISTHISSG</sequence>
<feature type="compositionally biased region" description="Pro residues" evidence="2">
    <location>
        <begin position="1"/>
        <end position="10"/>
    </location>
</feature>
<keyword evidence="4" id="KW-1185">Reference proteome</keyword>
<proteinExistence type="predicted"/>
<protein>
    <submittedName>
        <fullName evidence="3">Uncharacterized protein</fullName>
    </submittedName>
</protein>